<name>A0A6N2V9U6_9FIRM</name>
<reference evidence="1" key="1">
    <citation type="submission" date="2019-11" db="EMBL/GenBank/DDBJ databases">
        <authorList>
            <person name="Feng L."/>
        </authorList>
    </citation>
    <scope>NUCLEOTIDE SEQUENCE</scope>
    <source>
        <strain evidence="1">BgluceraseaLFYP119</strain>
    </source>
</reference>
<evidence type="ECO:0000313" key="1">
    <source>
        <dbReference type="EMBL" id="VYT25692.1"/>
    </source>
</evidence>
<gene>
    <name evidence="1" type="ORF">BGLFYP119_02478</name>
</gene>
<proteinExistence type="predicted"/>
<dbReference type="RefSeq" id="WP_156354929.1">
    <property type="nucleotide sequence ID" value="NZ_CACRST010000025.1"/>
</dbReference>
<protein>
    <submittedName>
        <fullName evidence="1">Uncharacterized protein</fullName>
    </submittedName>
</protein>
<dbReference type="Pfam" id="PF18937">
    <property type="entry name" value="DUF5685"/>
    <property type="match status" value="1"/>
</dbReference>
<sequence>MFGYVVMNRPEMKIKDYDLYRSFYCGLCRELRERYGITGQLTLTYDMTFVIMLLSGLYEPPTKVGTSRCIVHPVRKQPVRKNEVTEYAADMNVFLAYYKCVDDWKDEKKVLRLAYSKLLKNKDKKAEALWKKKTDAIVGYLNEISAMEKAGETDIDRISGCFGRVMEEILAWKEDQWEPSLRRMGFYLGKFIYLMDAYEDVEDDLEKGNYNPFATDYIMEGFQDRVRQILIMMMAEASREFEKLPIIKYADILRNILYSGVWCRFETVSEKRKEKQEKEHV</sequence>
<dbReference type="AlphaFoldDB" id="A0A6N2V9U6"/>
<dbReference type="InterPro" id="IPR043740">
    <property type="entry name" value="DUF5685"/>
</dbReference>
<organism evidence="1">
    <name type="scientific">Blautia glucerasea</name>
    <dbReference type="NCBI Taxonomy" id="536633"/>
    <lineage>
        <taxon>Bacteria</taxon>
        <taxon>Bacillati</taxon>
        <taxon>Bacillota</taxon>
        <taxon>Clostridia</taxon>
        <taxon>Lachnospirales</taxon>
        <taxon>Lachnospiraceae</taxon>
        <taxon>Blautia</taxon>
    </lineage>
</organism>
<accession>A0A6N2V9U6</accession>
<dbReference type="EMBL" id="CACRST010000025">
    <property type="protein sequence ID" value="VYT25692.1"/>
    <property type="molecule type" value="Genomic_DNA"/>
</dbReference>